<dbReference type="SUPFAM" id="SSF46689">
    <property type="entry name" value="Homeodomain-like"/>
    <property type="match status" value="1"/>
</dbReference>
<gene>
    <name evidence="6" type="ORF">ATI14_0544</name>
</gene>
<keyword evidence="7" id="KW-1185">Reference proteome</keyword>
<dbReference type="Pfam" id="PF00440">
    <property type="entry name" value="TetR_N"/>
    <property type="match status" value="1"/>
</dbReference>
<dbReference type="PANTHER" id="PTHR30055:SF234">
    <property type="entry name" value="HTH-TYPE TRANSCRIPTIONAL REGULATOR BETI"/>
    <property type="match status" value="1"/>
</dbReference>
<name>A0ABX4QAR1_PSETO</name>
<evidence type="ECO:0000256" key="3">
    <source>
        <dbReference type="ARBA" id="ARBA00023163"/>
    </source>
</evidence>
<reference evidence="6 7" key="1">
    <citation type="submission" date="2017-11" db="EMBL/GenBank/DDBJ databases">
        <title>Genome sequencing of a diverse group of Pseudomonas species.</title>
        <authorList>
            <person name="Loper J."/>
        </authorList>
    </citation>
    <scope>NUCLEOTIDE SEQUENCE [LARGE SCALE GENOMIC DNA]</scope>
    <source>
        <strain evidence="6 7">NCPPB 2192</strain>
    </source>
</reference>
<dbReference type="EMBL" id="PHHD01000001">
    <property type="protein sequence ID" value="PKA73797.1"/>
    <property type="molecule type" value="Genomic_DNA"/>
</dbReference>
<dbReference type="PRINTS" id="PR00455">
    <property type="entry name" value="HTHTETR"/>
</dbReference>
<evidence type="ECO:0000256" key="2">
    <source>
        <dbReference type="ARBA" id="ARBA00023125"/>
    </source>
</evidence>
<sequence length="188" mass="20493">MPRMTKSELNAEIIDRAAGLFAKHGFAHTSLQQIADAVNYSKAGLLHHFPSKQALFDAALRTGLEHMQALVERVESLAPGVERERAVIENLVDFTFAWPGVSAFANRLVEGEQSEVPELMQMALLIYVALGIDPATASQERLVRVTSSLTGLGATALVAVRSGFHREWRPLIILAAMDTLGHHSLTTP</sequence>
<evidence type="ECO:0000259" key="5">
    <source>
        <dbReference type="PROSITE" id="PS50977"/>
    </source>
</evidence>
<evidence type="ECO:0000313" key="6">
    <source>
        <dbReference type="EMBL" id="PKA73797.1"/>
    </source>
</evidence>
<evidence type="ECO:0000313" key="7">
    <source>
        <dbReference type="Proteomes" id="UP000232891"/>
    </source>
</evidence>
<dbReference type="Gene3D" id="1.10.357.10">
    <property type="entry name" value="Tetracycline Repressor, domain 2"/>
    <property type="match status" value="1"/>
</dbReference>
<keyword evidence="1" id="KW-0805">Transcription regulation</keyword>
<protein>
    <submittedName>
        <fullName evidence="6">TetR family transcriptional regulator</fullName>
    </submittedName>
</protein>
<feature type="DNA-binding region" description="H-T-H motif" evidence="4">
    <location>
        <begin position="30"/>
        <end position="49"/>
    </location>
</feature>
<dbReference type="GeneID" id="55843902"/>
<dbReference type="PANTHER" id="PTHR30055">
    <property type="entry name" value="HTH-TYPE TRANSCRIPTIONAL REGULATOR RUTR"/>
    <property type="match status" value="1"/>
</dbReference>
<comment type="caution">
    <text evidence="6">The sequence shown here is derived from an EMBL/GenBank/DDBJ whole genome shotgun (WGS) entry which is preliminary data.</text>
</comment>
<dbReference type="InterPro" id="IPR009057">
    <property type="entry name" value="Homeodomain-like_sf"/>
</dbReference>
<dbReference type="InterPro" id="IPR050109">
    <property type="entry name" value="HTH-type_TetR-like_transc_reg"/>
</dbReference>
<proteinExistence type="predicted"/>
<dbReference type="PROSITE" id="PS50977">
    <property type="entry name" value="HTH_TETR_2"/>
    <property type="match status" value="1"/>
</dbReference>
<organism evidence="6 7">
    <name type="scientific">Pseudomonas tolaasii NCPPB 2192</name>
    <dbReference type="NCBI Taxonomy" id="564423"/>
    <lineage>
        <taxon>Bacteria</taxon>
        <taxon>Pseudomonadati</taxon>
        <taxon>Pseudomonadota</taxon>
        <taxon>Gammaproteobacteria</taxon>
        <taxon>Pseudomonadales</taxon>
        <taxon>Pseudomonadaceae</taxon>
        <taxon>Pseudomonas</taxon>
    </lineage>
</organism>
<evidence type="ECO:0000256" key="4">
    <source>
        <dbReference type="PROSITE-ProRule" id="PRU00335"/>
    </source>
</evidence>
<keyword evidence="3" id="KW-0804">Transcription</keyword>
<dbReference type="InterPro" id="IPR001647">
    <property type="entry name" value="HTH_TetR"/>
</dbReference>
<keyword evidence="2 4" id="KW-0238">DNA-binding</keyword>
<accession>A0ABX4QAR1</accession>
<dbReference type="RefSeq" id="WP_231124352.1">
    <property type="nucleotide sequence ID" value="NZ_PHHD01000001.1"/>
</dbReference>
<feature type="domain" description="HTH tetR-type" evidence="5">
    <location>
        <begin position="7"/>
        <end position="67"/>
    </location>
</feature>
<dbReference type="Proteomes" id="UP000232891">
    <property type="component" value="Unassembled WGS sequence"/>
</dbReference>
<evidence type="ECO:0000256" key="1">
    <source>
        <dbReference type="ARBA" id="ARBA00023015"/>
    </source>
</evidence>